<keyword evidence="2" id="KW-1185">Reference proteome</keyword>
<name>A0ABT9G0F0_LEPDI</name>
<reference evidence="1 2" key="1">
    <citation type="submission" date="2023-08" db="EMBL/GenBank/DDBJ databases">
        <authorList>
            <person name="Roldan D.M."/>
            <person name="Menes R.J."/>
        </authorList>
    </citation>
    <scope>NUCLEOTIDE SEQUENCE [LARGE SCALE GENOMIC DNA]</scope>
    <source>
        <strain evidence="1 2">CCM 2812</strain>
    </source>
</reference>
<proteinExistence type="predicted"/>
<dbReference type="Proteomes" id="UP001235760">
    <property type="component" value="Unassembled WGS sequence"/>
</dbReference>
<gene>
    <name evidence="1" type="ORF">Q8X39_04855</name>
</gene>
<sequence length="127" mass="14643">MTYKKDCIVCDVKIANEDSVWVYVRIDRTAWDQLTPTQRYAFVHLLIRDKLVDGVIFDSFSILGQETNGWRPVYETGNGIKVTIADLEQFGAIGYKWELKGFTTEAEMWECEGFSDDEDLEDEEEAA</sequence>
<dbReference type="RefSeq" id="WP_305748510.1">
    <property type="nucleotide sequence ID" value="NZ_JAUZEE010000002.1"/>
</dbReference>
<comment type="caution">
    <text evidence="1">The sequence shown here is derived from an EMBL/GenBank/DDBJ whole genome shotgun (WGS) entry which is preliminary data.</text>
</comment>
<accession>A0ABT9G0F0</accession>
<protein>
    <submittedName>
        <fullName evidence="1">Uncharacterized protein</fullName>
    </submittedName>
</protein>
<evidence type="ECO:0000313" key="2">
    <source>
        <dbReference type="Proteomes" id="UP001235760"/>
    </source>
</evidence>
<evidence type="ECO:0000313" key="1">
    <source>
        <dbReference type="EMBL" id="MDP4299954.1"/>
    </source>
</evidence>
<dbReference type="EMBL" id="JAUZEE010000002">
    <property type="protein sequence ID" value="MDP4299954.1"/>
    <property type="molecule type" value="Genomic_DNA"/>
</dbReference>
<organism evidence="1 2">
    <name type="scientific">Leptothrix discophora</name>
    <dbReference type="NCBI Taxonomy" id="89"/>
    <lineage>
        <taxon>Bacteria</taxon>
        <taxon>Pseudomonadati</taxon>
        <taxon>Pseudomonadota</taxon>
        <taxon>Betaproteobacteria</taxon>
        <taxon>Burkholderiales</taxon>
        <taxon>Sphaerotilaceae</taxon>
        <taxon>Leptothrix</taxon>
    </lineage>
</organism>